<evidence type="ECO:0000256" key="1">
    <source>
        <dbReference type="SAM" id="MobiDB-lite"/>
    </source>
</evidence>
<accession>A0ABQ0CFX2</accession>
<evidence type="ECO:0000313" key="4">
    <source>
        <dbReference type="Proteomes" id="UP001562357"/>
    </source>
</evidence>
<organism evidence="3 4">
    <name type="scientific">Epichloe bromicola</name>
    <dbReference type="NCBI Taxonomy" id="79588"/>
    <lineage>
        <taxon>Eukaryota</taxon>
        <taxon>Fungi</taxon>
        <taxon>Dikarya</taxon>
        <taxon>Ascomycota</taxon>
        <taxon>Pezizomycotina</taxon>
        <taxon>Sordariomycetes</taxon>
        <taxon>Hypocreomycetidae</taxon>
        <taxon>Hypocreales</taxon>
        <taxon>Clavicipitaceae</taxon>
        <taxon>Epichloe</taxon>
    </lineage>
</organism>
<evidence type="ECO:0000313" key="3">
    <source>
        <dbReference type="EMBL" id="GAB0132349.1"/>
    </source>
</evidence>
<keyword evidence="2" id="KW-0732">Signal</keyword>
<feature type="signal peptide" evidence="2">
    <location>
        <begin position="1"/>
        <end position="23"/>
    </location>
</feature>
<dbReference type="EMBL" id="BAAFGZ010000015">
    <property type="protein sequence ID" value="GAB0132349.1"/>
    <property type="molecule type" value="Genomic_DNA"/>
</dbReference>
<feature type="compositionally biased region" description="Polar residues" evidence="1">
    <location>
        <begin position="139"/>
        <end position="151"/>
    </location>
</feature>
<proteinExistence type="predicted"/>
<feature type="region of interest" description="Disordered" evidence="1">
    <location>
        <begin position="104"/>
        <end position="152"/>
    </location>
</feature>
<keyword evidence="4" id="KW-1185">Reference proteome</keyword>
<evidence type="ECO:0000256" key="2">
    <source>
        <dbReference type="SAM" id="SignalP"/>
    </source>
</evidence>
<gene>
    <name evidence="3" type="primary">g789</name>
    <name evidence="3" type="ORF">EsDP_00000789</name>
</gene>
<protein>
    <submittedName>
        <fullName evidence="3">Uncharacterized protein</fullName>
    </submittedName>
</protein>
<reference evidence="4" key="1">
    <citation type="submission" date="2024-06" db="EMBL/GenBank/DDBJ databases">
        <title>Draft Genome Sequences of Epichloe bromicola Strains Isolated from Elymus ciliaris.</title>
        <authorList>
            <consortium name="Epichloe bromicola genome sequencing consortium"/>
            <person name="Miura A."/>
            <person name="Imano S."/>
            <person name="Ashida A."/>
            <person name="Sato I."/>
            <person name="Chiba S."/>
            <person name="Tanaka A."/>
            <person name="Camagna M."/>
            <person name="Takemoto D."/>
        </authorList>
    </citation>
    <scope>NUCLEOTIDE SEQUENCE [LARGE SCALE GENOMIC DNA]</scope>
    <source>
        <strain evidence="4">DP</strain>
    </source>
</reference>
<name>A0ABQ0CFX2_9HYPO</name>
<sequence>MKTMKTMKHALILIVGLAALATADDVRRQDTRLFSIPAQPKAPKTTPGRLSILPVSLSSASASASPAPTTIGNITGSAPPPNETILYVAMCLICAKKEKKMADSSSTVTTLTSGASQTTTSGSGSASTSSSATSVSKLGPSTGTQSQTSNPAAAPTVANYVAGLATLAGLAVAM</sequence>
<comment type="caution">
    <text evidence="3">The sequence shown here is derived from an EMBL/GenBank/DDBJ whole genome shotgun (WGS) entry which is preliminary data.</text>
</comment>
<feature type="compositionally biased region" description="Low complexity" evidence="1">
    <location>
        <begin position="107"/>
        <end position="136"/>
    </location>
</feature>
<dbReference type="Proteomes" id="UP001562357">
    <property type="component" value="Unassembled WGS sequence"/>
</dbReference>
<feature type="chain" id="PRO_5047127812" evidence="2">
    <location>
        <begin position="24"/>
        <end position="174"/>
    </location>
</feature>